<feature type="transmembrane region" description="Helical" evidence="3">
    <location>
        <begin position="286"/>
        <end position="310"/>
    </location>
</feature>
<keyword evidence="1" id="KW-0620">Polyamine biosynthesis</keyword>
<evidence type="ECO:0000313" key="4">
    <source>
        <dbReference type="EMBL" id="TMQ56741.1"/>
    </source>
</evidence>
<name>A0A538SZD7_UNCEI</name>
<dbReference type="PANTHER" id="PTHR43317">
    <property type="entry name" value="THERMOSPERMINE SYNTHASE ACAULIS5"/>
    <property type="match status" value="1"/>
</dbReference>
<dbReference type="GO" id="GO:0006596">
    <property type="term" value="P:polyamine biosynthetic process"/>
    <property type="evidence" value="ECO:0007669"/>
    <property type="project" value="UniProtKB-KW"/>
</dbReference>
<evidence type="ECO:0000256" key="3">
    <source>
        <dbReference type="SAM" id="Phobius"/>
    </source>
</evidence>
<accession>A0A538SZD7</accession>
<dbReference type="PANTHER" id="PTHR43317:SF3">
    <property type="entry name" value="BLR2883 PROTEIN"/>
    <property type="match status" value="1"/>
</dbReference>
<feature type="transmembrane region" description="Helical" evidence="3">
    <location>
        <begin position="260"/>
        <end position="280"/>
    </location>
</feature>
<protein>
    <recommendedName>
        <fullName evidence="6">PABS domain-containing protein</fullName>
    </recommendedName>
</protein>
<evidence type="ECO:0000256" key="2">
    <source>
        <dbReference type="SAM" id="MobiDB-lite"/>
    </source>
</evidence>
<feature type="transmembrane region" description="Helical" evidence="3">
    <location>
        <begin position="423"/>
        <end position="443"/>
    </location>
</feature>
<feature type="region of interest" description="Disordered" evidence="2">
    <location>
        <begin position="228"/>
        <end position="254"/>
    </location>
</feature>
<dbReference type="SUPFAM" id="SSF103473">
    <property type="entry name" value="MFS general substrate transporter"/>
    <property type="match status" value="1"/>
</dbReference>
<keyword evidence="3" id="KW-0812">Transmembrane</keyword>
<keyword evidence="3" id="KW-1133">Transmembrane helix</keyword>
<feature type="transmembrane region" description="Helical" evidence="3">
    <location>
        <begin position="172"/>
        <end position="196"/>
    </location>
</feature>
<feature type="transmembrane region" description="Helical" evidence="3">
    <location>
        <begin position="464"/>
        <end position="484"/>
    </location>
</feature>
<dbReference type="InterPro" id="IPR029063">
    <property type="entry name" value="SAM-dependent_MTases_sf"/>
</dbReference>
<evidence type="ECO:0000256" key="1">
    <source>
        <dbReference type="ARBA" id="ARBA00023115"/>
    </source>
</evidence>
<organism evidence="4 5">
    <name type="scientific">Eiseniibacteriota bacterium</name>
    <dbReference type="NCBI Taxonomy" id="2212470"/>
    <lineage>
        <taxon>Bacteria</taxon>
        <taxon>Candidatus Eiseniibacteriota</taxon>
    </lineage>
</organism>
<sequence>MRSGRRRAPPRSWFFLFFLVSGSCALVYEVVWLRLAMAAFGVTTPLVSIVLSVFMTGLGLGSWGAGRLARHLAERSSPDRFLRLYATVEMAIGAGGLLVAHELDWARRTLEALGAGAPWGSGSHYLGAGVLVTVALLPFCTAMGATFPLAMAALRPWQDAKGGSSTAGTFSYLYLANVIGAALGTLLSALILIELLGFRGTLRVTALLNGLLAVAAFALSVRSRSAEDGGPGADPVEARHADAPQAAPRPGRPAPSGLRAVPWLLFSTGLLSMGMEVVWVRQFTPYLGTVVYAFAAILAIYLVATFLGSAAYRRSARKGPTVLGTAWGPSAILTVALLAALPTILADPRVAPPGAFAAGLLRVAVGIGPFCFALGYLTPRLVDLWSHGDPARAGSVYAVNVLGCIVGPLVASFGLLPIMGERWALAILALPLYAFVLAWSRSGPHPAPASSPRFKHGPRPASRSNFAMLGGLALAAGLGVVTVAKDYETIFPVRKALRDHSATVIATGRGMKKQLLVNGYGMTVLTPVTKMMAHLPLAIRAKPPERVLVICFGMGTSFRSALTWGASTTAVELIPSVPDLFDFYHPDANRVRALPSAHIVIDDGRRFLERTREAFDVITVDPPPPVEAAGSSMLYSKEFFEAVRARLRTDGVLQEWLPPAEPIVVASVARALKETFVHVRAFPSEFGWGVHFLASQSPIPLPAPDQLVARMPPAARTDLVEWQPGMLPAEPLAAVLTHEIPLDRLIGLVPGARPLTDDRPVNEYYLLRRGLGRAALSASAP</sequence>
<feature type="transmembrane region" description="Helical" evidence="3">
    <location>
        <begin position="356"/>
        <end position="377"/>
    </location>
</feature>
<dbReference type="CDD" id="cd02440">
    <property type="entry name" value="AdoMet_MTases"/>
    <property type="match status" value="1"/>
</dbReference>
<evidence type="ECO:0000313" key="5">
    <source>
        <dbReference type="Proteomes" id="UP000316852"/>
    </source>
</evidence>
<comment type="caution">
    <text evidence="4">The sequence shown here is derived from an EMBL/GenBank/DDBJ whole genome shotgun (WGS) entry which is preliminary data.</text>
</comment>
<feature type="transmembrane region" description="Helical" evidence="3">
    <location>
        <begin position="322"/>
        <end position="344"/>
    </location>
</feature>
<feature type="transmembrane region" description="Helical" evidence="3">
    <location>
        <begin position="397"/>
        <end position="417"/>
    </location>
</feature>
<dbReference type="EMBL" id="VBOW01000080">
    <property type="protein sequence ID" value="TMQ56741.1"/>
    <property type="molecule type" value="Genomic_DNA"/>
</dbReference>
<proteinExistence type="predicted"/>
<dbReference type="Pfam" id="PF01564">
    <property type="entry name" value="Spermine_synth"/>
    <property type="match status" value="1"/>
</dbReference>
<gene>
    <name evidence="4" type="ORF">E6K76_12215</name>
</gene>
<dbReference type="PROSITE" id="PS51257">
    <property type="entry name" value="PROKAR_LIPOPROTEIN"/>
    <property type="match status" value="1"/>
</dbReference>
<keyword evidence="3" id="KW-0472">Membrane</keyword>
<dbReference type="Gene3D" id="3.40.50.150">
    <property type="entry name" value="Vaccinia Virus protein VP39"/>
    <property type="match status" value="1"/>
</dbReference>
<dbReference type="InterPro" id="IPR036259">
    <property type="entry name" value="MFS_trans_sf"/>
</dbReference>
<feature type="transmembrane region" description="Helical" evidence="3">
    <location>
        <begin position="12"/>
        <end position="31"/>
    </location>
</feature>
<dbReference type="SUPFAM" id="SSF53335">
    <property type="entry name" value="S-adenosyl-L-methionine-dependent methyltransferases"/>
    <property type="match status" value="1"/>
</dbReference>
<dbReference type="Proteomes" id="UP000316852">
    <property type="component" value="Unassembled WGS sequence"/>
</dbReference>
<evidence type="ECO:0008006" key="6">
    <source>
        <dbReference type="Google" id="ProtNLM"/>
    </source>
</evidence>
<feature type="transmembrane region" description="Helical" evidence="3">
    <location>
        <begin position="81"/>
        <end position="100"/>
    </location>
</feature>
<feature type="transmembrane region" description="Helical" evidence="3">
    <location>
        <begin position="37"/>
        <end position="60"/>
    </location>
</feature>
<feature type="transmembrane region" description="Helical" evidence="3">
    <location>
        <begin position="202"/>
        <end position="221"/>
    </location>
</feature>
<dbReference type="AlphaFoldDB" id="A0A538SZD7"/>
<reference evidence="4 5" key="1">
    <citation type="journal article" date="2019" name="Nat. Microbiol.">
        <title>Mediterranean grassland soil C-N compound turnover is dependent on rainfall and depth, and is mediated by genomically divergent microorganisms.</title>
        <authorList>
            <person name="Diamond S."/>
            <person name="Andeer P.F."/>
            <person name="Li Z."/>
            <person name="Crits-Christoph A."/>
            <person name="Burstein D."/>
            <person name="Anantharaman K."/>
            <person name="Lane K.R."/>
            <person name="Thomas B.C."/>
            <person name="Pan C."/>
            <person name="Northen T.R."/>
            <person name="Banfield J.F."/>
        </authorList>
    </citation>
    <scope>NUCLEOTIDE SEQUENCE [LARGE SCALE GENOMIC DNA]</scope>
    <source>
        <strain evidence="4">WS_6</strain>
    </source>
</reference>
<feature type="transmembrane region" description="Helical" evidence="3">
    <location>
        <begin position="125"/>
        <end position="151"/>
    </location>
</feature>